<reference evidence="2" key="1">
    <citation type="journal article" date="2015" name="Nature">
        <title>Complex archaea that bridge the gap between prokaryotes and eukaryotes.</title>
        <authorList>
            <person name="Spang A."/>
            <person name="Saw J.H."/>
            <person name="Jorgensen S.L."/>
            <person name="Zaremba-Niedzwiedzka K."/>
            <person name="Martijn J."/>
            <person name="Lind A.E."/>
            <person name="van Eijk R."/>
            <person name="Schleper C."/>
            <person name="Guy L."/>
            <person name="Ettema T.J."/>
        </authorList>
    </citation>
    <scope>NUCLEOTIDE SEQUENCE</scope>
</reference>
<feature type="region of interest" description="Disordered" evidence="1">
    <location>
        <begin position="1"/>
        <end position="54"/>
    </location>
</feature>
<comment type="caution">
    <text evidence="2">The sequence shown here is derived from an EMBL/GenBank/DDBJ whole genome shotgun (WGS) entry which is preliminary data.</text>
</comment>
<gene>
    <name evidence="2" type="ORF">LCGC14_0811370</name>
</gene>
<dbReference type="EMBL" id="LAZR01002235">
    <property type="protein sequence ID" value="KKN32676.1"/>
    <property type="molecule type" value="Genomic_DNA"/>
</dbReference>
<sequence length="191" mass="21795">MSEAAEQSKPTNTKPEPKDEQSLRQATWEHRRHGERIKEKAEVSKIEPNTPEPCIDPDPPTECPKCGADLVLADCYSGGLDFQDSGIYREVHCPNNECGHCWYDIYRFAATMDYETGRDINAYICLDTVSEAQEYLRNHISIPCRIMCRFGDFNGDASISARDILRMLKTGCPNDAVNADIEDERFYLYTR</sequence>
<evidence type="ECO:0000313" key="2">
    <source>
        <dbReference type="EMBL" id="KKN32676.1"/>
    </source>
</evidence>
<feature type="compositionally biased region" description="Basic and acidic residues" evidence="1">
    <location>
        <begin position="36"/>
        <end position="45"/>
    </location>
</feature>
<proteinExistence type="predicted"/>
<evidence type="ECO:0008006" key="3">
    <source>
        <dbReference type="Google" id="ProtNLM"/>
    </source>
</evidence>
<protein>
    <recommendedName>
        <fullName evidence="3">EF-hand domain-containing protein</fullName>
    </recommendedName>
</protein>
<name>A0A0F9S6I4_9ZZZZ</name>
<dbReference type="AlphaFoldDB" id="A0A0F9S6I4"/>
<evidence type="ECO:0000256" key="1">
    <source>
        <dbReference type="SAM" id="MobiDB-lite"/>
    </source>
</evidence>
<accession>A0A0F9S6I4</accession>
<organism evidence="2">
    <name type="scientific">marine sediment metagenome</name>
    <dbReference type="NCBI Taxonomy" id="412755"/>
    <lineage>
        <taxon>unclassified sequences</taxon>
        <taxon>metagenomes</taxon>
        <taxon>ecological metagenomes</taxon>
    </lineage>
</organism>